<dbReference type="SUPFAM" id="SSF53271">
    <property type="entry name" value="PRTase-like"/>
    <property type="match status" value="1"/>
</dbReference>
<evidence type="ECO:0000313" key="2">
    <source>
        <dbReference type="Proteomes" id="UP001202180"/>
    </source>
</evidence>
<dbReference type="EMBL" id="JALPRF010000003">
    <property type="protein sequence ID" value="MCK8493529.1"/>
    <property type="molecule type" value="Genomic_DNA"/>
</dbReference>
<proteinExistence type="predicted"/>
<sequence length="80" mass="8684">MRVAAQALRQLKPVQFVIAVPVTPASVCNGLRDDGTSVVCLLTPKPLYNVGQCYDNFSQTTDVPVRELPQKASLWGPASR</sequence>
<accession>A0ABT0HMX9</accession>
<gene>
    <name evidence="1" type="ORF">M0L20_16805</name>
</gene>
<name>A0ABT0HMX9_9BACT</name>
<protein>
    <submittedName>
        <fullName evidence="1">Uncharacterized protein</fullName>
    </submittedName>
</protein>
<dbReference type="Gene3D" id="3.40.50.2020">
    <property type="match status" value="1"/>
</dbReference>
<evidence type="ECO:0000313" key="1">
    <source>
        <dbReference type="EMBL" id="MCK8493529.1"/>
    </source>
</evidence>
<dbReference type="RefSeq" id="WP_248478121.1">
    <property type="nucleotide sequence ID" value="NZ_JALPRF010000003.1"/>
</dbReference>
<organism evidence="1 2">
    <name type="scientific">Spirosoma liriopis</name>
    <dbReference type="NCBI Taxonomy" id="2937440"/>
    <lineage>
        <taxon>Bacteria</taxon>
        <taxon>Pseudomonadati</taxon>
        <taxon>Bacteroidota</taxon>
        <taxon>Cytophagia</taxon>
        <taxon>Cytophagales</taxon>
        <taxon>Cytophagaceae</taxon>
        <taxon>Spirosoma</taxon>
    </lineage>
</organism>
<reference evidence="1 2" key="1">
    <citation type="submission" date="2022-04" db="EMBL/GenBank/DDBJ databases">
        <title>Spirosoma sp. strain RP8 genome sequencing and assembly.</title>
        <authorList>
            <person name="Jung Y."/>
        </authorList>
    </citation>
    <scope>NUCLEOTIDE SEQUENCE [LARGE SCALE GENOMIC DNA]</scope>
    <source>
        <strain evidence="1 2">RP8</strain>
    </source>
</reference>
<keyword evidence="2" id="KW-1185">Reference proteome</keyword>
<dbReference type="Proteomes" id="UP001202180">
    <property type="component" value="Unassembled WGS sequence"/>
</dbReference>
<dbReference type="InterPro" id="IPR029057">
    <property type="entry name" value="PRTase-like"/>
</dbReference>
<comment type="caution">
    <text evidence="1">The sequence shown here is derived from an EMBL/GenBank/DDBJ whole genome shotgun (WGS) entry which is preliminary data.</text>
</comment>